<feature type="transmembrane region" description="Helical" evidence="1">
    <location>
        <begin position="6"/>
        <end position="25"/>
    </location>
</feature>
<protein>
    <recommendedName>
        <fullName evidence="4">PepSY domain-containing protein</fullName>
    </recommendedName>
</protein>
<proteinExistence type="predicted"/>
<dbReference type="RefSeq" id="WP_377770561.1">
    <property type="nucleotide sequence ID" value="NZ_JBHUOQ010000001.1"/>
</dbReference>
<keyword evidence="1" id="KW-1133">Transmembrane helix</keyword>
<evidence type="ECO:0008006" key="4">
    <source>
        <dbReference type="Google" id="ProtNLM"/>
    </source>
</evidence>
<organism evidence="2 3">
    <name type="scientific">Corticicoccus populi</name>
    <dbReference type="NCBI Taxonomy" id="1812821"/>
    <lineage>
        <taxon>Bacteria</taxon>
        <taxon>Bacillati</taxon>
        <taxon>Bacillota</taxon>
        <taxon>Bacilli</taxon>
        <taxon>Bacillales</taxon>
        <taxon>Staphylococcaceae</taxon>
        <taxon>Corticicoccus</taxon>
    </lineage>
</organism>
<keyword evidence="1" id="KW-0472">Membrane</keyword>
<evidence type="ECO:0000313" key="3">
    <source>
        <dbReference type="Proteomes" id="UP001597519"/>
    </source>
</evidence>
<sequence>MSKRQIFLVISLFALIPFLIWFKVFRTVDAQKIIDNLHLQFDKISFVSLDYQPGERQLLGMKSKVINGVVHVGEGSETAKYQFSADAYTGEIMEITNQ</sequence>
<keyword evidence="1" id="KW-0812">Transmembrane</keyword>
<gene>
    <name evidence="2" type="ORF">ACFSX4_00760</name>
</gene>
<dbReference type="EMBL" id="JBHUOQ010000001">
    <property type="protein sequence ID" value="MFD2828976.1"/>
    <property type="molecule type" value="Genomic_DNA"/>
</dbReference>
<evidence type="ECO:0000313" key="2">
    <source>
        <dbReference type="EMBL" id="MFD2828976.1"/>
    </source>
</evidence>
<dbReference type="Proteomes" id="UP001597519">
    <property type="component" value="Unassembled WGS sequence"/>
</dbReference>
<comment type="caution">
    <text evidence="2">The sequence shown here is derived from an EMBL/GenBank/DDBJ whole genome shotgun (WGS) entry which is preliminary data.</text>
</comment>
<accession>A0ABW5WQ90</accession>
<name>A0ABW5WQ90_9STAP</name>
<reference evidence="3" key="1">
    <citation type="journal article" date="2019" name="Int. J. Syst. Evol. Microbiol.">
        <title>The Global Catalogue of Microorganisms (GCM) 10K type strain sequencing project: providing services to taxonomists for standard genome sequencing and annotation.</title>
        <authorList>
            <consortium name="The Broad Institute Genomics Platform"/>
            <consortium name="The Broad Institute Genome Sequencing Center for Infectious Disease"/>
            <person name="Wu L."/>
            <person name="Ma J."/>
        </authorList>
    </citation>
    <scope>NUCLEOTIDE SEQUENCE [LARGE SCALE GENOMIC DNA]</scope>
    <source>
        <strain evidence="3">KCTC 33575</strain>
    </source>
</reference>
<keyword evidence="3" id="KW-1185">Reference proteome</keyword>
<evidence type="ECO:0000256" key="1">
    <source>
        <dbReference type="SAM" id="Phobius"/>
    </source>
</evidence>